<keyword evidence="2" id="KW-1185">Reference proteome</keyword>
<accession>A0A7X6N624</accession>
<dbReference type="SUPFAM" id="SSF53335">
    <property type="entry name" value="S-adenosyl-L-methionine-dependent methyltransferases"/>
    <property type="match status" value="1"/>
</dbReference>
<protein>
    <submittedName>
        <fullName evidence="1">SAM-dependent methyltransferase</fullName>
    </submittedName>
</protein>
<dbReference type="Pfam" id="PF04816">
    <property type="entry name" value="TrmK"/>
    <property type="match status" value="1"/>
</dbReference>
<sequence length="225" mass="24615">MDGHKLSQRLAAVAQMVPNGARIADIGSDHAYLPVNLLLNKKIDFAVAGEVAIGPMKNAASEVNKQGFQDKIIVRLADGLAAIEPDDAIDTVVIAGMGGILISKILDAGPRFDTLILQPNTDEATVREWLEAHDYQIIAEDIITEDKHTYELIKAVPGKMSLSDREKQFGPYLSTTQSSVWRAKWEHELARKEKVLGFLQAATPLHEDRIAATKAEITVIQGVLK</sequence>
<dbReference type="PIRSF" id="PIRSF018637">
    <property type="entry name" value="TrmK"/>
    <property type="match status" value="1"/>
</dbReference>
<reference evidence="1 2" key="1">
    <citation type="submission" date="2020-04" db="EMBL/GenBank/DDBJ databases">
        <title>MicrobeNet Type strains.</title>
        <authorList>
            <person name="Nicholson A.C."/>
        </authorList>
    </citation>
    <scope>NUCLEOTIDE SEQUENCE [LARGE SCALE GENOMIC DNA]</scope>
    <source>
        <strain evidence="1 2">CCUG 61472</strain>
    </source>
</reference>
<dbReference type="PANTHER" id="PTHR38451:SF1">
    <property type="entry name" value="TRNA (ADENINE(22)-N(1))-METHYLTRANSFERASE"/>
    <property type="match status" value="1"/>
</dbReference>
<keyword evidence="1" id="KW-0808">Transferase</keyword>
<gene>
    <name evidence="1" type="ORF">HF964_07605</name>
</gene>
<dbReference type="Gene3D" id="3.40.50.150">
    <property type="entry name" value="Vaccinia Virus protein VP39"/>
    <property type="match status" value="1"/>
</dbReference>
<dbReference type="PANTHER" id="PTHR38451">
    <property type="entry name" value="TRNA (ADENINE(22)-N(1))-METHYLTRANSFERASE"/>
    <property type="match status" value="1"/>
</dbReference>
<dbReference type="RefSeq" id="WP_168722449.1">
    <property type="nucleotide sequence ID" value="NZ_JAAXPN010000008.1"/>
</dbReference>
<evidence type="ECO:0000313" key="2">
    <source>
        <dbReference type="Proteomes" id="UP000549765"/>
    </source>
</evidence>
<dbReference type="AlphaFoldDB" id="A0A7X6N624"/>
<evidence type="ECO:0000313" key="1">
    <source>
        <dbReference type="EMBL" id="NKZ24655.1"/>
    </source>
</evidence>
<dbReference type="GO" id="GO:0032259">
    <property type="term" value="P:methylation"/>
    <property type="evidence" value="ECO:0007669"/>
    <property type="project" value="UniProtKB-KW"/>
</dbReference>
<dbReference type="EMBL" id="JAAXPN010000008">
    <property type="protein sequence ID" value="NKZ24655.1"/>
    <property type="molecule type" value="Genomic_DNA"/>
</dbReference>
<organism evidence="1 2">
    <name type="scientific">Periweissella fabalis</name>
    <dbReference type="NCBI Taxonomy" id="1070421"/>
    <lineage>
        <taxon>Bacteria</taxon>
        <taxon>Bacillati</taxon>
        <taxon>Bacillota</taxon>
        <taxon>Bacilli</taxon>
        <taxon>Lactobacillales</taxon>
        <taxon>Lactobacillaceae</taxon>
        <taxon>Periweissella</taxon>
    </lineage>
</organism>
<dbReference type="GO" id="GO:0160105">
    <property type="term" value="F:tRNA (adenine(22)-N1)-methyltransferase activity"/>
    <property type="evidence" value="ECO:0007669"/>
    <property type="project" value="InterPro"/>
</dbReference>
<dbReference type="Gene3D" id="1.10.287.1890">
    <property type="match status" value="1"/>
</dbReference>
<proteinExistence type="predicted"/>
<dbReference type="InterPro" id="IPR029063">
    <property type="entry name" value="SAM-dependent_MTases_sf"/>
</dbReference>
<keyword evidence="1" id="KW-0489">Methyltransferase</keyword>
<comment type="caution">
    <text evidence="1">The sequence shown here is derived from an EMBL/GenBank/DDBJ whole genome shotgun (WGS) entry which is preliminary data.</text>
</comment>
<dbReference type="Proteomes" id="UP000549765">
    <property type="component" value="Unassembled WGS sequence"/>
</dbReference>
<dbReference type="InterPro" id="IPR006901">
    <property type="entry name" value="TrmK"/>
</dbReference>
<name>A0A7X6N624_9LACO</name>